<dbReference type="GO" id="GO:0004865">
    <property type="term" value="F:protein serine/threonine phosphatase inhibitor activity"/>
    <property type="evidence" value="ECO:0007669"/>
    <property type="project" value="InterPro"/>
</dbReference>
<sequence length="72" mass="8250">MATTTRTEPVQTSNSDQLILRLGKPSEVQEHHVAWTIDTVDNEHMGKKKSKCCCIYKKRKNWQESSSDNDSV</sequence>
<dbReference type="PANTHER" id="PTHR20835:SF0">
    <property type="entry name" value="E3 UBIQUITIN-PROTEIN LIGASE PPP1R11"/>
    <property type="match status" value="1"/>
</dbReference>
<proteinExistence type="predicted"/>
<dbReference type="Proteomes" id="UP000095283">
    <property type="component" value="Unplaced"/>
</dbReference>
<dbReference type="Pfam" id="PF07491">
    <property type="entry name" value="PPI_Ypi1"/>
    <property type="match status" value="1"/>
</dbReference>
<evidence type="ECO:0000256" key="1">
    <source>
        <dbReference type="ARBA" id="ARBA00021994"/>
    </source>
</evidence>
<keyword evidence="3" id="KW-1185">Reference proteome</keyword>
<dbReference type="PANTHER" id="PTHR20835">
    <property type="entry name" value="E3 UBIQUITIN-PROTEIN LIGASE PPP1R11-RELATED"/>
    <property type="match status" value="1"/>
</dbReference>
<reference evidence="4" key="1">
    <citation type="submission" date="2016-11" db="UniProtKB">
        <authorList>
            <consortium name="WormBaseParasite"/>
        </authorList>
    </citation>
    <scope>IDENTIFICATION</scope>
</reference>
<dbReference type="AlphaFoldDB" id="A0A1I7XFZ1"/>
<dbReference type="GO" id="GO:0008157">
    <property type="term" value="F:protein phosphatase 1 binding"/>
    <property type="evidence" value="ECO:0007669"/>
    <property type="project" value="TreeGrafter"/>
</dbReference>
<evidence type="ECO:0000313" key="3">
    <source>
        <dbReference type="Proteomes" id="UP000095283"/>
    </source>
</evidence>
<name>A0A1I7XFZ1_HETBA</name>
<evidence type="ECO:0000256" key="2">
    <source>
        <dbReference type="ARBA" id="ARBA00031039"/>
    </source>
</evidence>
<protein>
    <recommendedName>
        <fullName evidence="1">E3 ubiquitin-protein ligase PPP1R11</fullName>
    </recommendedName>
    <alternativeName>
        <fullName evidence="2">Protein phosphatase 1 regulatory subunit 11</fullName>
    </alternativeName>
</protein>
<dbReference type="InterPro" id="IPR011107">
    <property type="entry name" value="PPI_Ypi1"/>
</dbReference>
<dbReference type="WBParaSite" id="Hba_16594">
    <property type="protein sequence ID" value="Hba_16594"/>
    <property type="gene ID" value="Hba_16594"/>
</dbReference>
<accession>A0A1I7XFZ1</accession>
<organism evidence="3 4">
    <name type="scientific">Heterorhabditis bacteriophora</name>
    <name type="common">Entomopathogenic nematode worm</name>
    <dbReference type="NCBI Taxonomy" id="37862"/>
    <lineage>
        <taxon>Eukaryota</taxon>
        <taxon>Metazoa</taxon>
        <taxon>Ecdysozoa</taxon>
        <taxon>Nematoda</taxon>
        <taxon>Chromadorea</taxon>
        <taxon>Rhabditida</taxon>
        <taxon>Rhabditina</taxon>
        <taxon>Rhabditomorpha</taxon>
        <taxon>Strongyloidea</taxon>
        <taxon>Heterorhabditidae</taxon>
        <taxon>Heterorhabditis</taxon>
    </lineage>
</organism>
<dbReference type="GO" id="GO:0005634">
    <property type="term" value="C:nucleus"/>
    <property type="evidence" value="ECO:0007669"/>
    <property type="project" value="TreeGrafter"/>
</dbReference>
<evidence type="ECO:0000313" key="4">
    <source>
        <dbReference type="WBParaSite" id="Hba_16594"/>
    </source>
</evidence>